<dbReference type="AlphaFoldDB" id="A0A1G4KD49"/>
<keyword evidence="5" id="KW-0539">Nucleus</keyword>
<proteinExistence type="inferred from homology"/>
<dbReference type="GO" id="GO:0005634">
    <property type="term" value="C:nucleus"/>
    <property type="evidence" value="ECO:0007669"/>
    <property type="project" value="UniProtKB-SubCell"/>
</dbReference>
<evidence type="ECO:0000256" key="1">
    <source>
        <dbReference type="ARBA" id="ARBA00004123"/>
    </source>
</evidence>
<evidence type="ECO:0000256" key="6">
    <source>
        <dbReference type="SAM" id="MobiDB-lite"/>
    </source>
</evidence>
<feature type="region of interest" description="Disordered" evidence="6">
    <location>
        <begin position="1"/>
        <end position="52"/>
    </location>
</feature>
<organism evidence="7 8">
    <name type="scientific">Lachancea meyersii CBS 8951</name>
    <dbReference type="NCBI Taxonomy" id="1266667"/>
    <lineage>
        <taxon>Eukaryota</taxon>
        <taxon>Fungi</taxon>
        <taxon>Dikarya</taxon>
        <taxon>Ascomycota</taxon>
        <taxon>Saccharomycotina</taxon>
        <taxon>Saccharomycetes</taxon>
        <taxon>Saccharomycetales</taxon>
        <taxon>Saccharomycetaceae</taxon>
        <taxon>Lachancea</taxon>
    </lineage>
</organism>
<keyword evidence="8" id="KW-1185">Reference proteome</keyword>
<dbReference type="InterPro" id="IPR029028">
    <property type="entry name" value="Alpha/beta_knot_MTases"/>
</dbReference>
<comment type="similarity">
    <text evidence="2">Belongs to the class IV-like SAM-binding methyltransferase superfamily.</text>
</comment>
<accession>A0A1G4KD49</accession>
<comment type="subcellular location">
    <subcellularLocation>
        <location evidence="1">Nucleus</location>
    </subcellularLocation>
</comment>
<evidence type="ECO:0000256" key="2">
    <source>
        <dbReference type="ARBA" id="ARBA00009841"/>
    </source>
</evidence>
<gene>
    <name evidence="7" type="ORF">LAME_0H00628G</name>
</gene>
<dbReference type="Gene3D" id="3.40.1280.10">
    <property type="match status" value="2"/>
</dbReference>
<dbReference type="InterPro" id="IPR003750">
    <property type="entry name" value="Put_MeTrfase-C9orf114-like"/>
</dbReference>
<dbReference type="FunFam" id="3.40.1280.10:FF:000040">
    <property type="entry name" value="YMR310C-like protein"/>
    <property type="match status" value="1"/>
</dbReference>
<dbReference type="Pfam" id="PF02598">
    <property type="entry name" value="Methyltrn_RNA_3"/>
    <property type="match status" value="1"/>
</dbReference>
<dbReference type="CDD" id="cd18086">
    <property type="entry name" value="HsC9orf114-like"/>
    <property type="match status" value="1"/>
</dbReference>
<dbReference type="SUPFAM" id="SSF75217">
    <property type="entry name" value="alpha/beta knot"/>
    <property type="match status" value="1"/>
</dbReference>
<dbReference type="PANTHER" id="PTHR12150:SF13">
    <property type="entry name" value="METHYLTRANSFERASE C9ORF114-RELATED"/>
    <property type="match status" value="1"/>
</dbReference>
<reference evidence="8" key="1">
    <citation type="submission" date="2016-03" db="EMBL/GenBank/DDBJ databases">
        <authorList>
            <person name="Devillers Hugo."/>
        </authorList>
    </citation>
    <scope>NUCLEOTIDE SEQUENCE [LARGE SCALE GENOMIC DNA]</scope>
</reference>
<dbReference type="InterPro" id="IPR029026">
    <property type="entry name" value="tRNA_m1G_MTases_N"/>
</dbReference>
<dbReference type="PANTHER" id="PTHR12150">
    <property type="entry name" value="CLASS IV SAM-BINDING METHYLTRANSFERASE-RELATED"/>
    <property type="match status" value="1"/>
</dbReference>
<evidence type="ECO:0000313" key="8">
    <source>
        <dbReference type="Proteomes" id="UP000191144"/>
    </source>
</evidence>
<dbReference type="EMBL" id="LT598480">
    <property type="protein sequence ID" value="SCV02442.1"/>
    <property type="molecule type" value="Genomic_DNA"/>
</dbReference>
<name>A0A1G4KD49_9SACH</name>
<evidence type="ECO:0000313" key="7">
    <source>
        <dbReference type="EMBL" id="SCV02442.1"/>
    </source>
</evidence>
<evidence type="ECO:0000256" key="4">
    <source>
        <dbReference type="ARBA" id="ARBA00022679"/>
    </source>
</evidence>
<dbReference type="GO" id="GO:0008168">
    <property type="term" value="F:methyltransferase activity"/>
    <property type="evidence" value="ECO:0007669"/>
    <property type="project" value="UniProtKB-KW"/>
</dbReference>
<evidence type="ECO:0000256" key="5">
    <source>
        <dbReference type="ARBA" id="ARBA00023242"/>
    </source>
</evidence>
<keyword evidence="3" id="KW-0489">Methyltransferase</keyword>
<evidence type="ECO:0000256" key="3">
    <source>
        <dbReference type="ARBA" id="ARBA00022603"/>
    </source>
</evidence>
<dbReference type="GO" id="GO:0032259">
    <property type="term" value="P:methylation"/>
    <property type="evidence" value="ECO:0007669"/>
    <property type="project" value="UniProtKB-KW"/>
</dbReference>
<keyword evidence="4" id="KW-0808">Transferase</keyword>
<feature type="compositionally biased region" description="Low complexity" evidence="6">
    <location>
        <begin position="12"/>
        <end position="29"/>
    </location>
</feature>
<dbReference type="OrthoDB" id="361029at2759"/>
<dbReference type="Proteomes" id="UP000191144">
    <property type="component" value="Chromosome H"/>
</dbReference>
<protein>
    <submittedName>
        <fullName evidence="7">LAME_0H00628g1_1</fullName>
    </submittedName>
</protein>
<sequence>MVLKRSGNNAGKGKSISRKSSTTKPSKASTTKDVRKSQTVKNSDSKQVKRPKKTLKIMSKSVNYSLCIPVSIIDNCKNLEQITHVVYQVAKSAVLFNAGEIVVLNLGRDSDKSSAIGGGSQKLSPSLLIASLLQFFVTPPYLVKSVFKKDYQRCLQIASKLPRISALPFMRYSNDDQGRYREGLAVTMDKPGQRSSKTGSKQKAYDQTKYVNVGKKEMVELRGQLVPANVRVTVDIVERKVVSPTEAYGDFVGAQASFGYHVRVARNFGDIFMKSALPEGYTQTVWVNSGDFYFNSEVPKNVKLGIKIPRIEKVLKPTVEEIASGEAEKPANMMVVFGKWDHLSQSFKQCSDMFEQCEGAHQFFDGQLQLPGAVPEANLAIHDGCMIALTLLSSL</sequence>